<dbReference type="GO" id="GO:0045780">
    <property type="term" value="P:positive regulation of bone resorption"/>
    <property type="evidence" value="ECO:0007669"/>
    <property type="project" value="TreeGrafter"/>
</dbReference>
<reference evidence="5" key="2">
    <citation type="submission" date="2025-09" db="UniProtKB">
        <authorList>
            <consortium name="Ensembl"/>
        </authorList>
    </citation>
    <scope>IDENTIFICATION</scope>
</reference>
<protein>
    <recommendedName>
        <fullName evidence="4">TNFR-Cys domain-containing protein</fullName>
    </recommendedName>
</protein>
<evidence type="ECO:0000313" key="5">
    <source>
        <dbReference type="Ensembl" id="ENSMMOP00000019730.1"/>
    </source>
</evidence>
<evidence type="ECO:0000313" key="6">
    <source>
        <dbReference type="Proteomes" id="UP000261620"/>
    </source>
</evidence>
<dbReference type="GO" id="GO:0019955">
    <property type="term" value="F:cytokine binding"/>
    <property type="evidence" value="ECO:0007669"/>
    <property type="project" value="TreeGrafter"/>
</dbReference>
<dbReference type="PROSITE" id="PS50050">
    <property type="entry name" value="TNFR_NGFR_2"/>
    <property type="match status" value="1"/>
</dbReference>
<dbReference type="PANTHER" id="PTHR47134">
    <property type="entry name" value="TUMOR NECROSIS FACTOR RECEPTOR SUPERFAMILY MEMBER 11A"/>
    <property type="match status" value="1"/>
</dbReference>
<dbReference type="SUPFAM" id="SSF57586">
    <property type="entry name" value="TNF receptor-like"/>
    <property type="match status" value="2"/>
</dbReference>
<dbReference type="GO" id="GO:0009897">
    <property type="term" value="C:external side of plasma membrane"/>
    <property type="evidence" value="ECO:0007669"/>
    <property type="project" value="TreeGrafter"/>
</dbReference>
<organism evidence="5 6">
    <name type="scientific">Mola mola</name>
    <name type="common">Ocean sunfish</name>
    <name type="synonym">Tetraodon mola</name>
    <dbReference type="NCBI Taxonomy" id="94237"/>
    <lineage>
        <taxon>Eukaryota</taxon>
        <taxon>Metazoa</taxon>
        <taxon>Chordata</taxon>
        <taxon>Craniata</taxon>
        <taxon>Vertebrata</taxon>
        <taxon>Euteleostomi</taxon>
        <taxon>Actinopterygii</taxon>
        <taxon>Neopterygii</taxon>
        <taxon>Teleostei</taxon>
        <taxon>Neoteleostei</taxon>
        <taxon>Acanthomorphata</taxon>
        <taxon>Eupercaria</taxon>
        <taxon>Tetraodontiformes</taxon>
        <taxon>Molidae</taxon>
        <taxon>Mola</taxon>
    </lineage>
</organism>
<dbReference type="Ensembl" id="ENSMMOT00000020061.1">
    <property type="protein sequence ID" value="ENSMMOP00000019730.1"/>
    <property type="gene ID" value="ENSMMOG00000014948.1"/>
</dbReference>
<dbReference type="GO" id="GO:0070555">
    <property type="term" value="P:response to interleukin-1"/>
    <property type="evidence" value="ECO:0007669"/>
    <property type="project" value="TreeGrafter"/>
</dbReference>
<keyword evidence="6" id="KW-1185">Reference proteome</keyword>
<dbReference type="InterPro" id="IPR034053">
    <property type="entry name" value="TNFRSF5_N_teleost"/>
</dbReference>
<feature type="region of interest" description="Disordered" evidence="2">
    <location>
        <begin position="271"/>
        <end position="291"/>
    </location>
</feature>
<accession>A0A3Q3WW84</accession>
<evidence type="ECO:0000259" key="4">
    <source>
        <dbReference type="PROSITE" id="PS50050"/>
    </source>
</evidence>
<dbReference type="Pfam" id="PF00020">
    <property type="entry name" value="TNFR_c6"/>
    <property type="match status" value="1"/>
</dbReference>
<evidence type="ECO:0000256" key="2">
    <source>
        <dbReference type="SAM" id="MobiDB-lite"/>
    </source>
</evidence>
<dbReference type="AlphaFoldDB" id="A0A3Q3WW84"/>
<feature type="compositionally biased region" description="Polar residues" evidence="2">
    <location>
        <begin position="281"/>
        <end position="291"/>
    </location>
</feature>
<feature type="repeat" description="TNFR-Cys" evidence="1">
    <location>
        <begin position="156"/>
        <end position="196"/>
    </location>
</feature>
<evidence type="ECO:0000256" key="1">
    <source>
        <dbReference type="PROSITE-ProRule" id="PRU00206"/>
    </source>
</evidence>
<proteinExistence type="predicted"/>
<feature type="disulfide bond" evidence="1">
    <location>
        <begin position="178"/>
        <end position="196"/>
    </location>
</feature>
<feature type="region of interest" description="Disordered" evidence="2">
    <location>
        <begin position="222"/>
        <end position="255"/>
    </location>
</feature>
<keyword evidence="3" id="KW-0732">Signal</keyword>
<dbReference type="Proteomes" id="UP000261620">
    <property type="component" value="Unplaced"/>
</dbReference>
<dbReference type="CDD" id="cd13422">
    <property type="entry name" value="TNFRSF5_teleost"/>
    <property type="match status" value="1"/>
</dbReference>
<dbReference type="GO" id="GO:0072674">
    <property type="term" value="P:multinuclear osteoclast differentiation"/>
    <property type="evidence" value="ECO:0007669"/>
    <property type="project" value="TreeGrafter"/>
</dbReference>
<dbReference type="GO" id="GO:0001503">
    <property type="term" value="P:ossification"/>
    <property type="evidence" value="ECO:0007669"/>
    <property type="project" value="TreeGrafter"/>
</dbReference>
<evidence type="ECO:0000256" key="3">
    <source>
        <dbReference type="SAM" id="SignalP"/>
    </source>
</evidence>
<dbReference type="SMART" id="SM00208">
    <property type="entry name" value="TNFR"/>
    <property type="match status" value="3"/>
</dbReference>
<sequence>RGGNTLLCFLLLLLLLLPRGYRRGRSTRSDTAAAQPTCDPLTQYEKLGLCCKKCGPGTSMTSLGTCLEPQCQLCEKNEYQDNYNIEPKCQRQPYCDPNKNFQVPTHDSKRQTICLCKEGFHCSTKECITCVPHTACEPGLGVLAKGNHTLDTRCATCTEGTFSDEKSVDGVCKKWTECGIGQYLHQSGTDRSDNVCGELCTKEEKTEMPREAIVLITNPTDAAEEETSLPIGQSSQEESVFRTPVEDEDQLSQEMSTVDVVLTDRGNFVTQEKGKSEVLSRQESQTQTFTD</sequence>
<feature type="disulfide bond" evidence="1">
    <location>
        <begin position="157"/>
        <end position="172"/>
    </location>
</feature>
<feature type="chain" id="PRO_5018680102" description="TNFR-Cys domain-containing protein" evidence="3">
    <location>
        <begin position="23"/>
        <end position="291"/>
    </location>
</feature>
<dbReference type="GO" id="GO:0005031">
    <property type="term" value="F:tumor necrosis factor receptor activity"/>
    <property type="evidence" value="ECO:0007669"/>
    <property type="project" value="TreeGrafter"/>
</dbReference>
<feature type="domain" description="TNFR-Cys" evidence="4">
    <location>
        <begin position="156"/>
        <end position="196"/>
    </location>
</feature>
<dbReference type="InterPro" id="IPR001368">
    <property type="entry name" value="TNFR/NGFR_Cys_rich_reg"/>
</dbReference>
<dbReference type="Gene3D" id="2.10.50.10">
    <property type="entry name" value="Tumor Necrosis Factor Receptor, subunit A, domain 2"/>
    <property type="match status" value="3"/>
</dbReference>
<feature type="signal peptide" evidence="3">
    <location>
        <begin position="1"/>
        <end position="22"/>
    </location>
</feature>
<dbReference type="PANTHER" id="PTHR47134:SF1">
    <property type="entry name" value="TUMOR NECROSIS FACTOR RECEPTOR SUPERFAMILY MEMBER 11A"/>
    <property type="match status" value="1"/>
</dbReference>
<name>A0A3Q3WW84_MOLML</name>
<reference evidence="5" key="1">
    <citation type="submission" date="2025-08" db="UniProtKB">
        <authorList>
            <consortium name="Ensembl"/>
        </authorList>
    </citation>
    <scope>IDENTIFICATION</scope>
</reference>
<keyword evidence="1" id="KW-1015">Disulfide bond</keyword>
<comment type="caution">
    <text evidence="1">Lacks conserved residue(s) required for the propagation of feature annotation.</text>
</comment>
<dbReference type="InterPro" id="IPR053075">
    <property type="entry name" value="TNFRSF11A"/>
</dbReference>